<reference evidence="1 2" key="1">
    <citation type="submission" date="2017-10" db="EMBL/GenBank/DDBJ databases">
        <title>Complete genome sequence of Collinsella aerofaciens isolated from the gut of a healthy adult Indian.</title>
        <authorList>
            <person name="Bag S."/>
            <person name="Ghosh T.S."/>
            <person name="Das B."/>
        </authorList>
    </citation>
    <scope>NUCLEOTIDE SEQUENCE [LARGE SCALE GENOMIC DNA]</scope>
    <source>
        <strain evidence="2">indica</strain>
    </source>
</reference>
<organism evidence="1 2">
    <name type="scientific">Collinsella aerofaciens</name>
    <dbReference type="NCBI Taxonomy" id="74426"/>
    <lineage>
        <taxon>Bacteria</taxon>
        <taxon>Bacillati</taxon>
        <taxon>Actinomycetota</taxon>
        <taxon>Coriobacteriia</taxon>
        <taxon>Coriobacteriales</taxon>
        <taxon>Coriobacteriaceae</taxon>
        <taxon>Collinsella</taxon>
    </lineage>
</organism>
<protein>
    <submittedName>
        <fullName evidence="1">Uncharacterized protein</fullName>
    </submittedName>
</protein>
<sequence>MDCQSLYDEFADKALADIKLSKKFAGVNEFNSGFLFGTDDCNCASMKQMQRNWAAAAPGLFADFARKLASRHSIETFDLPSTSRWKNAGFGYIADGGKHACVMLWPSIDHSPLNHTKSNSMFWAFELVENGEVDDVYLVWLADEANVKLRESLGYWYESFSPRGVKHVSATDWFERTFGKEEADLLADVAGRVRTEGRLVQGFTVVALPTEHELGSFRRELLHDYEAIELPLIRYRLMGRGMSERDIDILARNIQRKDLFEILFGQASFAVSFLSSEWRYRLNTLSENVEQTGTVAGYIKAIEQMMFDLLPLWANRDYKVAFGAVKAWNPAVPLTSALLAEKDKEATLGPLAYLFASYQHKYFNVRIYDPEIDYKSFRELLFGRLRSFMDDTRNGKLHKSNFYDLGKVREIRDEVLDIMFMLLGGLRLDEEQLKYLDGMRAQGESSPDDLAEMAKVLNEGLDGLTVSSIESAHLIAIEHHDDTHLWSIALSIMGDGIDIHNSYYYSPLRGLSQDEELENIDRLFRRYRSERCASDALAEVLTEYVVFSVKSKPFHVPLQ</sequence>
<dbReference type="KEGG" id="caer:CSV91_00015"/>
<dbReference type="RefSeq" id="WP_099431302.1">
    <property type="nucleotide sequence ID" value="NZ_CP024160.1"/>
</dbReference>
<proteinExistence type="predicted"/>
<evidence type="ECO:0000313" key="2">
    <source>
        <dbReference type="Proteomes" id="UP000225608"/>
    </source>
</evidence>
<dbReference type="Proteomes" id="UP000225608">
    <property type="component" value="Chromosome"/>
</dbReference>
<dbReference type="AlphaFoldDB" id="A0A2D1TUM9"/>
<evidence type="ECO:0000313" key="1">
    <source>
        <dbReference type="EMBL" id="ATP53068.1"/>
    </source>
</evidence>
<accession>A0A2D1TUM9</accession>
<name>A0A2D1TUM9_9ACTN</name>
<dbReference type="EMBL" id="CP024160">
    <property type="protein sequence ID" value="ATP53068.1"/>
    <property type="molecule type" value="Genomic_DNA"/>
</dbReference>
<gene>
    <name evidence="1" type="ORF">CSV91_00015</name>
</gene>